<dbReference type="EMBL" id="PQXO01000028">
    <property type="protein sequence ID" value="TGO91446.1"/>
    <property type="molecule type" value="Genomic_DNA"/>
</dbReference>
<evidence type="ECO:0000313" key="2">
    <source>
        <dbReference type="EMBL" id="TGO91446.1"/>
    </source>
</evidence>
<keyword evidence="3" id="KW-1185">Reference proteome</keyword>
<comment type="caution">
    <text evidence="2">The sequence shown here is derived from an EMBL/GenBank/DDBJ whole genome shotgun (WGS) entry which is preliminary data.</text>
</comment>
<accession>A0A4Z1L3Z6</accession>
<name>A0A4Z1L3Z6_9HELO</name>
<feature type="compositionally biased region" description="Basic and acidic residues" evidence="1">
    <location>
        <begin position="68"/>
        <end position="81"/>
    </location>
</feature>
<proteinExistence type="predicted"/>
<evidence type="ECO:0000256" key="1">
    <source>
        <dbReference type="SAM" id="MobiDB-lite"/>
    </source>
</evidence>
<evidence type="ECO:0000313" key="3">
    <source>
        <dbReference type="Proteomes" id="UP000297280"/>
    </source>
</evidence>
<dbReference type="AlphaFoldDB" id="A0A4Z1L3Z6"/>
<organism evidence="2 3">
    <name type="scientific">Botrytis porri</name>
    <dbReference type="NCBI Taxonomy" id="87229"/>
    <lineage>
        <taxon>Eukaryota</taxon>
        <taxon>Fungi</taxon>
        <taxon>Dikarya</taxon>
        <taxon>Ascomycota</taxon>
        <taxon>Pezizomycotina</taxon>
        <taxon>Leotiomycetes</taxon>
        <taxon>Helotiales</taxon>
        <taxon>Sclerotiniaceae</taxon>
        <taxon>Botrytis</taxon>
    </lineage>
</organism>
<feature type="region of interest" description="Disordered" evidence="1">
    <location>
        <begin position="27"/>
        <end position="52"/>
    </location>
</feature>
<feature type="region of interest" description="Disordered" evidence="1">
    <location>
        <begin position="68"/>
        <end position="106"/>
    </location>
</feature>
<feature type="compositionally biased region" description="Basic residues" evidence="1">
    <location>
        <begin position="85"/>
        <end position="95"/>
    </location>
</feature>
<protein>
    <submittedName>
        <fullName evidence="2">Uncharacterized protein</fullName>
    </submittedName>
</protein>
<dbReference type="Proteomes" id="UP000297280">
    <property type="component" value="Unassembled WGS sequence"/>
</dbReference>
<reference evidence="2 3" key="1">
    <citation type="submission" date="2017-12" db="EMBL/GenBank/DDBJ databases">
        <title>Comparative genomics of Botrytis spp.</title>
        <authorList>
            <person name="Valero-Jimenez C.A."/>
            <person name="Tapia P."/>
            <person name="Veloso J."/>
            <person name="Silva-Moreno E."/>
            <person name="Staats M."/>
            <person name="Valdes J.H."/>
            <person name="Van Kan J.A.L."/>
        </authorList>
    </citation>
    <scope>NUCLEOTIDE SEQUENCE [LARGE SCALE GENOMIC DNA]</scope>
    <source>
        <strain evidence="2 3">MUCL3349</strain>
    </source>
</reference>
<sequence>MAEQCYENGIQVFQITPFITMSLSTQPKNSNAELTPEPVPIKRWSGRSGKLRNAKKRYARELPTLAPEYRELGRDADRATDKTMTQKRRADRKNKKLAESLSDLSM</sequence>
<gene>
    <name evidence="2" type="ORF">BPOR_0028g00380</name>
</gene>